<feature type="transmembrane region" description="Helical" evidence="6">
    <location>
        <begin position="358"/>
        <end position="378"/>
    </location>
</feature>
<dbReference type="Pfam" id="PF07690">
    <property type="entry name" value="MFS_1"/>
    <property type="match status" value="1"/>
</dbReference>
<evidence type="ECO:0000256" key="6">
    <source>
        <dbReference type="SAM" id="Phobius"/>
    </source>
</evidence>
<dbReference type="PANTHER" id="PTHR11360">
    <property type="entry name" value="MONOCARBOXYLATE TRANSPORTER"/>
    <property type="match status" value="1"/>
</dbReference>
<feature type="transmembrane region" description="Helical" evidence="6">
    <location>
        <begin position="300"/>
        <end position="317"/>
    </location>
</feature>
<dbReference type="PANTHER" id="PTHR11360:SF284">
    <property type="entry name" value="EG:103B4.3 PROTEIN-RELATED"/>
    <property type="match status" value="1"/>
</dbReference>
<organism evidence="8 9">
    <name type="scientific">Streptomyces griseus</name>
    <dbReference type="NCBI Taxonomy" id="1911"/>
    <lineage>
        <taxon>Bacteria</taxon>
        <taxon>Bacillati</taxon>
        <taxon>Actinomycetota</taxon>
        <taxon>Actinomycetes</taxon>
        <taxon>Kitasatosporales</taxon>
        <taxon>Streptomycetaceae</taxon>
        <taxon>Streptomyces</taxon>
    </lineage>
</organism>
<comment type="subcellular location">
    <subcellularLocation>
        <location evidence="1">Cell membrane</location>
        <topology evidence="1">Multi-pass membrane protein</topology>
    </subcellularLocation>
</comment>
<accession>A0A380P5E5</accession>
<dbReference type="Gene3D" id="1.20.1250.20">
    <property type="entry name" value="MFS general substrate transporter like domains"/>
    <property type="match status" value="2"/>
</dbReference>
<keyword evidence="4 6" id="KW-0472">Membrane</keyword>
<protein>
    <submittedName>
        <fullName evidence="8">Permeases of the major facilitator superfamily</fullName>
    </submittedName>
</protein>
<dbReference type="RefSeq" id="WP_181844089.1">
    <property type="nucleotide sequence ID" value="NZ_UHID01000007.1"/>
</dbReference>
<name>A0A380P5E5_STRGR</name>
<dbReference type="SUPFAM" id="SSF103473">
    <property type="entry name" value="MFS general substrate transporter"/>
    <property type="match status" value="1"/>
</dbReference>
<feature type="transmembrane region" description="Helical" evidence="6">
    <location>
        <begin position="157"/>
        <end position="183"/>
    </location>
</feature>
<feature type="transmembrane region" description="Helical" evidence="6">
    <location>
        <begin position="189"/>
        <end position="210"/>
    </location>
</feature>
<feature type="transmembrane region" description="Helical" evidence="6">
    <location>
        <begin position="63"/>
        <end position="87"/>
    </location>
</feature>
<evidence type="ECO:0000313" key="9">
    <source>
        <dbReference type="Proteomes" id="UP000254150"/>
    </source>
</evidence>
<dbReference type="GO" id="GO:0022857">
    <property type="term" value="F:transmembrane transporter activity"/>
    <property type="evidence" value="ECO:0007669"/>
    <property type="project" value="InterPro"/>
</dbReference>
<feature type="transmembrane region" description="Helical" evidence="6">
    <location>
        <begin position="390"/>
        <end position="408"/>
    </location>
</feature>
<keyword evidence="3 6" id="KW-1133">Transmembrane helix</keyword>
<dbReference type="GO" id="GO:0005886">
    <property type="term" value="C:plasma membrane"/>
    <property type="evidence" value="ECO:0007669"/>
    <property type="project" value="UniProtKB-SubCell"/>
</dbReference>
<dbReference type="Proteomes" id="UP000254150">
    <property type="component" value="Unassembled WGS sequence"/>
</dbReference>
<reference evidence="8 9" key="1">
    <citation type="submission" date="2018-06" db="EMBL/GenBank/DDBJ databases">
        <authorList>
            <consortium name="Pathogen Informatics"/>
            <person name="Doyle S."/>
        </authorList>
    </citation>
    <scope>NUCLEOTIDE SEQUENCE [LARGE SCALE GENOMIC DNA]</scope>
    <source>
        <strain evidence="8 9">NCTC7807</strain>
    </source>
</reference>
<evidence type="ECO:0000256" key="5">
    <source>
        <dbReference type="SAM" id="MobiDB-lite"/>
    </source>
</evidence>
<dbReference type="InterPro" id="IPR050327">
    <property type="entry name" value="Proton-linked_MCT"/>
</dbReference>
<feature type="transmembrane region" description="Helical" evidence="6">
    <location>
        <begin position="37"/>
        <end position="57"/>
    </location>
</feature>
<proteinExistence type="predicted"/>
<feature type="transmembrane region" description="Helical" evidence="6">
    <location>
        <begin position="323"/>
        <end position="346"/>
    </location>
</feature>
<dbReference type="InterPro" id="IPR036259">
    <property type="entry name" value="MFS_trans_sf"/>
</dbReference>
<feature type="compositionally biased region" description="Pro residues" evidence="5">
    <location>
        <begin position="418"/>
        <end position="427"/>
    </location>
</feature>
<feature type="transmembrane region" description="Helical" evidence="6">
    <location>
        <begin position="124"/>
        <end position="145"/>
    </location>
</feature>
<evidence type="ECO:0000256" key="4">
    <source>
        <dbReference type="ARBA" id="ARBA00023136"/>
    </source>
</evidence>
<dbReference type="PROSITE" id="PS50850">
    <property type="entry name" value="MFS"/>
    <property type="match status" value="1"/>
</dbReference>
<feature type="transmembrane region" description="Helical" evidence="6">
    <location>
        <begin position="99"/>
        <end position="118"/>
    </location>
</feature>
<evidence type="ECO:0000256" key="3">
    <source>
        <dbReference type="ARBA" id="ARBA00022989"/>
    </source>
</evidence>
<dbReference type="AlphaFoldDB" id="A0A380P5E5"/>
<feature type="region of interest" description="Disordered" evidence="5">
    <location>
        <begin position="416"/>
        <end position="454"/>
    </location>
</feature>
<feature type="compositionally biased region" description="Low complexity" evidence="5">
    <location>
        <begin position="441"/>
        <end position="454"/>
    </location>
</feature>
<evidence type="ECO:0000313" key="8">
    <source>
        <dbReference type="EMBL" id="SUP60443.1"/>
    </source>
</evidence>
<dbReference type="EMBL" id="UHID01000007">
    <property type="protein sequence ID" value="SUP60443.1"/>
    <property type="molecule type" value="Genomic_DNA"/>
</dbReference>
<evidence type="ECO:0000259" key="7">
    <source>
        <dbReference type="PROSITE" id="PS50850"/>
    </source>
</evidence>
<dbReference type="InterPro" id="IPR020846">
    <property type="entry name" value="MFS_dom"/>
</dbReference>
<evidence type="ECO:0000256" key="2">
    <source>
        <dbReference type="ARBA" id="ARBA00022692"/>
    </source>
</evidence>
<feature type="transmembrane region" description="Helical" evidence="6">
    <location>
        <begin position="235"/>
        <end position="257"/>
    </location>
</feature>
<evidence type="ECO:0000256" key="1">
    <source>
        <dbReference type="ARBA" id="ARBA00004651"/>
    </source>
</evidence>
<sequence>MRTEKRKRTEEAAVCAGTADAPPGGPAAGWRTAVGSALGLACGPSVLAVMTFGMFIAPLHQEFGWGVPAIGLGASLLSLTVVVVSPVQGVLVDRFGGRRVVLCSAPFFALALAAMSLLPDSLPVFYAAWVLIPLCGTGLWPVSYLRVTAGWFDRGLGLALGVANCGIGVGTVLVPVLAAALIGAFGWRAAFLGLGATALVALPAACFLLVEPSPRAARAEAVGDTLGAAATRRPFWLVLGAFLLLGAVGTGVVVHQIPLLLDAGIAPRTANLVPVALGLALVVARIVTGWLLDRFTAARVMTVHLLGGVVAVLLFAAGPNVPAALLAAALAGMLIGAEFDVLSYLVPRYFGRRAFGRIYGVAFSVFQIGGAVAATAIGVSRESHGSYTPAMLALAAACLLCAALFRGLGPYRYDGRTPPAPEAPPHLPHAGREAELPANQGAAADGDATPAPER</sequence>
<feature type="domain" description="Major facilitator superfamily (MFS) profile" evidence="7">
    <location>
        <begin position="32"/>
        <end position="413"/>
    </location>
</feature>
<gene>
    <name evidence="8" type="primary">yhjX_2</name>
    <name evidence="8" type="ORF">NCTC7807_04514</name>
</gene>
<dbReference type="InterPro" id="IPR011701">
    <property type="entry name" value="MFS"/>
</dbReference>
<keyword evidence="2 6" id="KW-0812">Transmembrane</keyword>
<feature type="transmembrane region" description="Helical" evidence="6">
    <location>
        <begin position="269"/>
        <end position="288"/>
    </location>
</feature>